<evidence type="ECO:0000256" key="4">
    <source>
        <dbReference type="ARBA" id="ARBA00023098"/>
    </source>
</evidence>
<keyword evidence="5 8" id="KW-0472">Membrane</keyword>
<evidence type="ECO:0000256" key="2">
    <source>
        <dbReference type="ARBA" id="ARBA00022692"/>
    </source>
</evidence>
<keyword evidence="1" id="KW-0808">Transferase</keyword>
<reference evidence="9 10" key="1">
    <citation type="journal article" date="2020" name="Fungal Divers.">
        <title>Resolving the Mortierellaceae phylogeny through synthesis of multi-gene phylogenetics and phylogenomics.</title>
        <authorList>
            <person name="Vandepol N."/>
            <person name="Liber J."/>
            <person name="Desiro A."/>
            <person name="Na H."/>
            <person name="Kennedy M."/>
            <person name="Barry K."/>
            <person name="Grigoriev I.V."/>
            <person name="Miller A.N."/>
            <person name="O'Donnell K."/>
            <person name="Stajich J.E."/>
            <person name="Bonito G."/>
        </authorList>
    </citation>
    <scope>NUCLEOTIDE SEQUENCE [LARGE SCALE GENOMIC DNA]</scope>
    <source>
        <strain evidence="9 10">AD045</strain>
    </source>
</reference>
<accession>A0ABQ7KAK9</accession>
<sequence length="390" mass="43170">MEKFSRWRDQGTGIQPFLPPVPANADHSPIQKVFTAVLMIVKPVTGVVKFILVSILSLAFVLLETVGLLFKPVAPLHKLYHRLISAILIRAILVLLGFFWIKKETVSLRRGRSGAGSRAQASSRRAAPSGELIVSNWSSYIDILYLAFRYDPVFTQMYSATLTVRQITLWEALRQTGSYPELSPPAGIETFPLLDFVKDMHKSGSGPVVIFPEGTTTNNRAILKFVPVFKGWSVPETSIEIKIMALKYDYQKFAPTFTVGLDNSYRFGHLFRTCAQFYNTLSVKTLTQEESPSNASFSAIEGLSSTPSGAAIGVVEPVEEDSLGSVMINLMGRMTRFRKLGLNVKDKADFLDYFILRNYGISSSSTVKKTGAVGKKAASSTQGSSRPRRY</sequence>
<comment type="caution">
    <text evidence="9">The sequence shown here is derived from an EMBL/GenBank/DDBJ whole genome shotgun (WGS) entry which is preliminary data.</text>
</comment>
<keyword evidence="3 8" id="KW-1133">Transmembrane helix</keyword>
<dbReference type="EMBL" id="JAAAIM010000123">
    <property type="protein sequence ID" value="KAG0294326.1"/>
    <property type="molecule type" value="Genomic_DNA"/>
</dbReference>
<feature type="compositionally biased region" description="Polar residues" evidence="7">
    <location>
        <begin position="381"/>
        <end position="390"/>
    </location>
</feature>
<evidence type="ECO:0000256" key="7">
    <source>
        <dbReference type="SAM" id="MobiDB-lite"/>
    </source>
</evidence>
<keyword evidence="2 8" id="KW-0812">Transmembrane</keyword>
<gene>
    <name evidence="9" type="ORF">BGZ96_001399</name>
</gene>
<feature type="compositionally biased region" description="Low complexity" evidence="7">
    <location>
        <begin position="370"/>
        <end position="380"/>
    </location>
</feature>
<dbReference type="PANTHER" id="PTHR23063">
    <property type="entry name" value="PHOSPHOLIPID ACYLTRANSFERASE"/>
    <property type="match status" value="1"/>
</dbReference>
<dbReference type="PANTHER" id="PTHR23063:SF60">
    <property type="entry name" value="LYSOPHOSPHATIDIC ACID:OLEOYL-COA ACYLTRANSFERASE 1"/>
    <property type="match status" value="1"/>
</dbReference>
<keyword evidence="6" id="KW-0012">Acyltransferase</keyword>
<keyword evidence="4" id="KW-0443">Lipid metabolism</keyword>
<evidence type="ECO:0000256" key="6">
    <source>
        <dbReference type="ARBA" id="ARBA00023315"/>
    </source>
</evidence>
<evidence type="ECO:0008006" key="11">
    <source>
        <dbReference type="Google" id="ProtNLM"/>
    </source>
</evidence>
<feature type="transmembrane region" description="Helical" evidence="8">
    <location>
        <begin position="82"/>
        <end position="101"/>
    </location>
</feature>
<feature type="transmembrane region" description="Helical" evidence="8">
    <location>
        <begin position="47"/>
        <end position="70"/>
    </location>
</feature>
<evidence type="ECO:0000313" key="10">
    <source>
        <dbReference type="Proteomes" id="UP001194696"/>
    </source>
</evidence>
<evidence type="ECO:0000256" key="5">
    <source>
        <dbReference type="ARBA" id="ARBA00023136"/>
    </source>
</evidence>
<dbReference type="SUPFAM" id="SSF69593">
    <property type="entry name" value="Glycerol-3-phosphate (1)-acyltransferase"/>
    <property type="match status" value="1"/>
</dbReference>
<feature type="region of interest" description="Disordered" evidence="7">
    <location>
        <begin position="370"/>
        <end position="390"/>
    </location>
</feature>
<evidence type="ECO:0000256" key="8">
    <source>
        <dbReference type="SAM" id="Phobius"/>
    </source>
</evidence>
<keyword evidence="10" id="KW-1185">Reference proteome</keyword>
<evidence type="ECO:0000256" key="1">
    <source>
        <dbReference type="ARBA" id="ARBA00022679"/>
    </source>
</evidence>
<name>A0ABQ7KAK9_9FUNG</name>
<protein>
    <recommendedName>
        <fullName evidence="11">Phospholipid/glycerol acyltransferase domain-containing protein</fullName>
    </recommendedName>
</protein>
<evidence type="ECO:0000256" key="3">
    <source>
        <dbReference type="ARBA" id="ARBA00022989"/>
    </source>
</evidence>
<dbReference type="Proteomes" id="UP001194696">
    <property type="component" value="Unassembled WGS sequence"/>
</dbReference>
<proteinExistence type="predicted"/>
<evidence type="ECO:0000313" key="9">
    <source>
        <dbReference type="EMBL" id="KAG0294326.1"/>
    </source>
</evidence>
<organism evidence="9 10">
    <name type="scientific">Linnemannia gamsii</name>
    <dbReference type="NCBI Taxonomy" id="64522"/>
    <lineage>
        <taxon>Eukaryota</taxon>
        <taxon>Fungi</taxon>
        <taxon>Fungi incertae sedis</taxon>
        <taxon>Mucoromycota</taxon>
        <taxon>Mortierellomycotina</taxon>
        <taxon>Mortierellomycetes</taxon>
        <taxon>Mortierellales</taxon>
        <taxon>Mortierellaceae</taxon>
        <taxon>Linnemannia</taxon>
    </lineage>
</organism>